<feature type="transmembrane region" description="Helical" evidence="1">
    <location>
        <begin position="7"/>
        <end position="25"/>
    </location>
</feature>
<reference evidence="2" key="1">
    <citation type="submission" date="2018-05" db="EMBL/GenBank/DDBJ databases">
        <authorList>
            <person name="Lanie J.A."/>
            <person name="Ng W.-L."/>
            <person name="Kazmierczak K.M."/>
            <person name="Andrzejewski T.M."/>
            <person name="Davidsen T.M."/>
            <person name="Wayne K.J."/>
            <person name="Tettelin H."/>
            <person name="Glass J.I."/>
            <person name="Rusch D."/>
            <person name="Podicherti R."/>
            <person name="Tsui H.-C.T."/>
            <person name="Winkler M.E."/>
        </authorList>
    </citation>
    <scope>NUCLEOTIDE SEQUENCE</scope>
</reference>
<gene>
    <name evidence="2" type="ORF">METZ01_LOCUS247763</name>
</gene>
<keyword evidence="1" id="KW-1133">Transmembrane helix</keyword>
<keyword evidence="1" id="KW-0472">Membrane</keyword>
<sequence>MKVFHIIFTGCTSLLLLFLGILYGVRYSESGNIIILLYSISSFGLTLGGIYYGKNFLQKYKHLSNL</sequence>
<keyword evidence="1" id="KW-0812">Transmembrane</keyword>
<accession>A0A382I6M2</accession>
<feature type="transmembrane region" description="Helical" evidence="1">
    <location>
        <begin position="31"/>
        <end position="52"/>
    </location>
</feature>
<name>A0A382I6M2_9ZZZZ</name>
<evidence type="ECO:0000256" key="1">
    <source>
        <dbReference type="SAM" id="Phobius"/>
    </source>
</evidence>
<organism evidence="2">
    <name type="scientific">marine metagenome</name>
    <dbReference type="NCBI Taxonomy" id="408172"/>
    <lineage>
        <taxon>unclassified sequences</taxon>
        <taxon>metagenomes</taxon>
        <taxon>ecological metagenomes</taxon>
    </lineage>
</organism>
<protein>
    <submittedName>
        <fullName evidence="2">Uncharacterized protein</fullName>
    </submittedName>
</protein>
<proteinExistence type="predicted"/>
<dbReference type="AlphaFoldDB" id="A0A382I6M2"/>
<evidence type="ECO:0000313" key="2">
    <source>
        <dbReference type="EMBL" id="SVB94909.1"/>
    </source>
</evidence>
<dbReference type="EMBL" id="UINC01065346">
    <property type="protein sequence ID" value="SVB94909.1"/>
    <property type="molecule type" value="Genomic_DNA"/>
</dbReference>